<gene>
    <name evidence="1" type="ORF">SPRG_14891</name>
</gene>
<dbReference type="EMBL" id="KK583331">
    <property type="protein sequence ID" value="KDO19861.1"/>
    <property type="molecule type" value="Genomic_DNA"/>
</dbReference>
<dbReference type="KEGG" id="spar:SPRG_14891"/>
<name>A0A067BZX8_SAPPC</name>
<dbReference type="AlphaFoldDB" id="A0A067BZX8"/>
<dbReference type="GeneID" id="24136673"/>
<evidence type="ECO:0000313" key="2">
    <source>
        <dbReference type="Proteomes" id="UP000030745"/>
    </source>
</evidence>
<evidence type="ECO:0000313" key="1">
    <source>
        <dbReference type="EMBL" id="KDO19861.1"/>
    </source>
</evidence>
<dbReference type="OrthoDB" id="10413521at2759"/>
<accession>A0A067BZX8</accession>
<reference evidence="1 2" key="1">
    <citation type="journal article" date="2013" name="PLoS Genet.">
        <title>Distinctive expansion of potential virulence genes in the genome of the oomycete fish pathogen Saprolegnia parasitica.</title>
        <authorList>
            <person name="Jiang R.H."/>
            <person name="de Bruijn I."/>
            <person name="Haas B.J."/>
            <person name="Belmonte R."/>
            <person name="Lobach L."/>
            <person name="Christie J."/>
            <person name="van den Ackerveken G."/>
            <person name="Bottin A."/>
            <person name="Bulone V."/>
            <person name="Diaz-Moreno S.M."/>
            <person name="Dumas B."/>
            <person name="Fan L."/>
            <person name="Gaulin E."/>
            <person name="Govers F."/>
            <person name="Grenville-Briggs L.J."/>
            <person name="Horner N.R."/>
            <person name="Levin J.Z."/>
            <person name="Mammella M."/>
            <person name="Meijer H.J."/>
            <person name="Morris P."/>
            <person name="Nusbaum C."/>
            <person name="Oome S."/>
            <person name="Phillips A.J."/>
            <person name="van Rooyen D."/>
            <person name="Rzeszutek E."/>
            <person name="Saraiva M."/>
            <person name="Secombes C.J."/>
            <person name="Seidl M.F."/>
            <person name="Snel B."/>
            <person name="Stassen J.H."/>
            <person name="Sykes S."/>
            <person name="Tripathy S."/>
            <person name="van den Berg H."/>
            <person name="Vega-Arreguin J.C."/>
            <person name="Wawra S."/>
            <person name="Young S.K."/>
            <person name="Zeng Q."/>
            <person name="Dieguez-Uribeondo J."/>
            <person name="Russ C."/>
            <person name="Tyler B.M."/>
            <person name="van West P."/>
        </authorList>
    </citation>
    <scope>NUCLEOTIDE SEQUENCE [LARGE SCALE GENOMIC DNA]</scope>
    <source>
        <strain evidence="1 2">CBS 223.65</strain>
    </source>
</reference>
<dbReference type="VEuPathDB" id="FungiDB:SPRG_14891"/>
<dbReference type="Proteomes" id="UP000030745">
    <property type="component" value="Unassembled WGS sequence"/>
</dbReference>
<protein>
    <submittedName>
        <fullName evidence="1">Uncharacterized protein</fullName>
    </submittedName>
</protein>
<proteinExistence type="predicted"/>
<sequence>MRELMLQLHHVRPSVLEKLIALGLDRIELGSSPLRLHGNTLADACALLDCTTSKRLRNGWSAVFESTCDGVTVATTASQTCAHYGAGVHDGVAHIGARPYALTHGMVVTLVETPHMTSATSLMAFCEQ</sequence>
<dbReference type="RefSeq" id="XP_012209419.1">
    <property type="nucleotide sequence ID" value="XM_012354029.1"/>
</dbReference>
<keyword evidence="2" id="KW-1185">Reference proteome</keyword>
<organism evidence="1 2">
    <name type="scientific">Saprolegnia parasitica (strain CBS 223.65)</name>
    <dbReference type="NCBI Taxonomy" id="695850"/>
    <lineage>
        <taxon>Eukaryota</taxon>
        <taxon>Sar</taxon>
        <taxon>Stramenopiles</taxon>
        <taxon>Oomycota</taxon>
        <taxon>Saprolegniomycetes</taxon>
        <taxon>Saprolegniales</taxon>
        <taxon>Saprolegniaceae</taxon>
        <taxon>Saprolegnia</taxon>
    </lineage>
</organism>